<keyword evidence="11" id="KW-0130">Cell adhesion</keyword>
<evidence type="ECO:0000256" key="9">
    <source>
        <dbReference type="ARBA" id="ARBA00022782"/>
    </source>
</evidence>
<keyword evidence="3" id="KW-0217">Developmental protein</keyword>
<dbReference type="SUPFAM" id="SSF49899">
    <property type="entry name" value="Concanavalin A-like lectins/glucanases"/>
    <property type="match status" value="1"/>
</dbReference>
<dbReference type="PANTHER" id="PTHR24050">
    <property type="entry name" value="PA14 DOMAIN-CONTAINING PROTEIN"/>
    <property type="match status" value="1"/>
</dbReference>
<dbReference type="CDD" id="cd00054">
    <property type="entry name" value="EGF_CA"/>
    <property type="match status" value="3"/>
</dbReference>
<evidence type="ECO:0000256" key="11">
    <source>
        <dbReference type="ARBA" id="ARBA00022889"/>
    </source>
</evidence>
<feature type="domain" description="MAM" evidence="15">
    <location>
        <begin position="428"/>
        <end position="572"/>
    </location>
</feature>
<dbReference type="InterPro" id="IPR049883">
    <property type="entry name" value="NOTCH1_EGF-like"/>
</dbReference>
<dbReference type="Ensembl" id="ENSCMIT00000017420.1">
    <property type="protein sequence ID" value="ENSCMIP00000017084.1"/>
    <property type="gene ID" value="ENSCMIG00000008176.1"/>
</dbReference>
<protein>
    <recommendedName>
        <fullName evidence="18">Nephronectin a</fullName>
    </recommendedName>
</protein>
<dbReference type="InterPro" id="IPR018097">
    <property type="entry name" value="EGF_Ca-bd_CS"/>
</dbReference>
<reference evidence="16" key="4">
    <citation type="submission" date="2025-08" db="UniProtKB">
        <authorList>
            <consortium name="Ensembl"/>
        </authorList>
    </citation>
    <scope>IDENTIFICATION</scope>
</reference>
<dbReference type="Gene3D" id="2.60.120.200">
    <property type="match status" value="1"/>
</dbReference>
<evidence type="ECO:0000313" key="17">
    <source>
        <dbReference type="Proteomes" id="UP000314986"/>
    </source>
</evidence>
<dbReference type="InterPro" id="IPR001881">
    <property type="entry name" value="EGF-like_Ca-bd_dom"/>
</dbReference>
<dbReference type="AlphaFoldDB" id="A0A4W3I7Y2"/>
<keyword evidence="17" id="KW-1185">Reference proteome</keyword>
<dbReference type="SUPFAM" id="SSF57184">
    <property type="entry name" value="Growth factor receptor domain"/>
    <property type="match status" value="1"/>
</dbReference>
<keyword evidence="4" id="KW-0964">Secreted</keyword>
<feature type="domain" description="EGF-like" evidence="14">
    <location>
        <begin position="117"/>
        <end position="156"/>
    </location>
</feature>
<dbReference type="PRINTS" id="PR00020">
    <property type="entry name" value="MAMDOMAIN"/>
</dbReference>
<evidence type="ECO:0000259" key="14">
    <source>
        <dbReference type="PROSITE" id="PS50026"/>
    </source>
</evidence>
<organism evidence="16 17">
    <name type="scientific">Callorhinchus milii</name>
    <name type="common">Ghost shark</name>
    <dbReference type="NCBI Taxonomy" id="7868"/>
    <lineage>
        <taxon>Eukaryota</taxon>
        <taxon>Metazoa</taxon>
        <taxon>Chordata</taxon>
        <taxon>Craniata</taxon>
        <taxon>Vertebrata</taxon>
        <taxon>Chondrichthyes</taxon>
        <taxon>Holocephali</taxon>
        <taxon>Chimaeriformes</taxon>
        <taxon>Callorhinchidae</taxon>
        <taxon>Callorhinchus</taxon>
    </lineage>
</organism>
<dbReference type="FunFam" id="2.10.25.10:FF:000038">
    <property type="entry name" value="Fibrillin 2"/>
    <property type="match status" value="1"/>
</dbReference>
<gene>
    <name evidence="16" type="primary">npnta</name>
</gene>
<sequence>MNNNFWFNRVSMTPKRISLVTLVMCFRRVLMAVCMCVCVCKCPGMWLIDETTSSLLKRLWNSLDICFPAFIPLMQRICRVTYPLKAVCQHGCKHGECVGPNKCKCYPGYTGKTCNQDLNECGLKPRPCKHRCMNTYGSYKCYCLNGYMLMPDGSCANTMSCLMANCQYGCDEVKGEIRCRCPSTGLKLGPDRRTCVDVDECATGRVMCPRLRKCINTFGSYFCKCHDGFELRYFNGKYRCVDIDECSRRTHKCSAFAACQNTPGSYKCKCFSGYKGSGYTCTYDPRTNKFPYLPPGNGRNETNGGMNSIPNDNNGNVRTIAPPRITVTPQHIPRTPEVRPAPTTARITTTAGATTTISTTTAFTPAVPSTTVKSVDNRIHNEVPPQRGDVFIPRQPGGNGALIGLLDIEKGITAEENDARDDQDILVSSCNFDHGMCGWTQEKRADLHWERVLSPLGRSWYLALSESNTKKRDVAHLILPLALRADTDNLCLTFRHKLSGDSLGKIQVFMRRNSVYGQALWQRNRGYGWRTSRFTLKGPGIEHVIFKGVRETERSGEIALDDISLQRGHCSGKQQGLW</sequence>
<evidence type="ECO:0000256" key="13">
    <source>
        <dbReference type="PROSITE-ProRule" id="PRU00076"/>
    </source>
</evidence>
<dbReference type="InterPro" id="IPR009030">
    <property type="entry name" value="Growth_fac_rcpt_cys_sf"/>
</dbReference>
<dbReference type="SUPFAM" id="SSF57196">
    <property type="entry name" value="EGF/Laminin"/>
    <property type="match status" value="1"/>
</dbReference>
<dbReference type="Pfam" id="PF00629">
    <property type="entry name" value="MAM"/>
    <property type="match status" value="1"/>
</dbReference>
<keyword evidence="10" id="KW-0106">Calcium</keyword>
<comment type="similarity">
    <text evidence="2">Belongs to the nephronectin family.</text>
</comment>
<dbReference type="PANTHER" id="PTHR24050:SF19">
    <property type="entry name" value="NEPHRONECTIN"/>
    <property type="match status" value="1"/>
</dbReference>
<evidence type="ECO:0000256" key="10">
    <source>
        <dbReference type="ARBA" id="ARBA00022837"/>
    </source>
</evidence>
<reference evidence="17" key="3">
    <citation type="journal article" date="2014" name="Nature">
        <title>Elephant shark genome provides unique insights into gnathostome evolution.</title>
        <authorList>
            <consortium name="International Elephant Shark Genome Sequencing Consortium"/>
            <person name="Venkatesh B."/>
            <person name="Lee A.P."/>
            <person name="Ravi V."/>
            <person name="Maurya A.K."/>
            <person name="Lian M.M."/>
            <person name="Swann J.B."/>
            <person name="Ohta Y."/>
            <person name="Flajnik M.F."/>
            <person name="Sutoh Y."/>
            <person name="Kasahara M."/>
            <person name="Hoon S."/>
            <person name="Gangu V."/>
            <person name="Roy S.W."/>
            <person name="Irimia M."/>
            <person name="Korzh V."/>
            <person name="Kondrychyn I."/>
            <person name="Lim Z.W."/>
            <person name="Tay B.H."/>
            <person name="Tohari S."/>
            <person name="Kong K.W."/>
            <person name="Ho S."/>
            <person name="Lorente-Galdos B."/>
            <person name="Quilez J."/>
            <person name="Marques-Bonet T."/>
            <person name="Raney B.J."/>
            <person name="Ingham P.W."/>
            <person name="Tay A."/>
            <person name="Hillier L.W."/>
            <person name="Minx P."/>
            <person name="Boehm T."/>
            <person name="Wilson R.K."/>
            <person name="Brenner S."/>
            <person name="Warren W.C."/>
        </authorList>
    </citation>
    <scope>NUCLEOTIDE SEQUENCE [LARGE SCALE GENOMIC DNA]</scope>
</reference>
<evidence type="ECO:0000256" key="5">
    <source>
        <dbReference type="ARBA" id="ARBA00022530"/>
    </source>
</evidence>
<evidence type="ECO:0000256" key="8">
    <source>
        <dbReference type="ARBA" id="ARBA00022737"/>
    </source>
</evidence>
<evidence type="ECO:0000256" key="3">
    <source>
        <dbReference type="ARBA" id="ARBA00022473"/>
    </source>
</evidence>
<keyword evidence="12 13" id="KW-1015">Disulfide bond</keyword>
<dbReference type="GeneTree" id="ENSGT00930000150973"/>
<evidence type="ECO:0000259" key="15">
    <source>
        <dbReference type="PROSITE" id="PS50060"/>
    </source>
</evidence>
<dbReference type="SMART" id="SM00137">
    <property type="entry name" value="MAM"/>
    <property type="match status" value="1"/>
</dbReference>
<dbReference type="PROSITE" id="PS50026">
    <property type="entry name" value="EGF_3"/>
    <property type="match status" value="4"/>
</dbReference>
<dbReference type="Pfam" id="PF07645">
    <property type="entry name" value="EGF_CA"/>
    <property type="match status" value="2"/>
</dbReference>
<evidence type="ECO:0008006" key="18">
    <source>
        <dbReference type="Google" id="ProtNLM"/>
    </source>
</evidence>
<dbReference type="InterPro" id="IPR000998">
    <property type="entry name" value="MAM_dom"/>
</dbReference>
<dbReference type="SMART" id="SM00179">
    <property type="entry name" value="EGF_CA"/>
    <property type="match status" value="3"/>
</dbReference>
<dbReference type="FunFam" id="2.10.25.10:FF:000476">
    <property type="entry name" value="nephronectin isoform X1"/>
    <property type="match status" value="1"/>
</dbReference>
<keyword evidence="6 13" id="KW-0245">EGF-like domain</keyword>
<evidence type="ECO:0000256" key="12">
    <source>
        <dbReference type="ARBA" id="ARBA00023157"/>
    </source>
</evidence>
<keyword evidence="5" id="KW-0272">Extracellular matrix</keyword>
<evidence type="ECO:0000256" key="1">
    <source>
        <dbReference type="ARBA" id="ARBA00004498"/>
    </source>
</evidence>
<accession>A0A4W3I7Y2</accession>
<dbReference type="PROSITE" id="PS00022">
    <property type="entry name" value="EGF_1"/>
    <property type="match status" value="1"/>
</dbReference>
<dbReference type="SMART" id="SM00181">
    <property type="entry name" value="EGF"/>
    <property type="match status" value="5"/>
</dbReference>
<dbReference type="InterPro" id="IPR000152">
    <property type="entry name" value="EGF-type_Asp/Asn_hydroxyl_site"/>
</dbReference>
<reference evidence="16" key="5">
    <citation type="submission" date="2025-09" db="UniProtKB">
        <authorList>
            <consortium name="Ensembl"/>
        </authorList>
    </citation>
    <scope>IDENTIFICATION</scope>
</reference>
<evidence type="ECO:0000256" key="2">
    <source>
        <dbReference type="ARBA" id="ARBA00009738"/>
    </source>
</evidence>
<feature type="disulfide bond" evidence="13">
    <location>
        <begin position="105"/>
        <end position="114"/>
    </location>
</feature>
<reference evidence="17" key="2">
    <citation type="journal article" date="2007" name="PLoS Biol.">
        <title>Survey sequencing and comparative analysis of the elephant shark (Callorhinchus milii) genome.</title>
        <authorList>
            <person name="Venkatesh B."/>
            <person name="Kirkness E.F."/>
            <person name="Loh Y.H."/>
            <person name="Halpern A.L."/>
            <person name="Lee A.P."/>
            <person name="Johnson J."/>
            <person name="Dandona N."/>
            <person name="Viswanathan L.D."/>
            <person name="Tay A."/>
            <person name="Venter J.C."/>
            <person name="Strausberg R.L."/>
            <person name="Brenner S."/>
        </authorList>
    </citation>
    <scope>NUCLEOTIDE SEQUENCE [LARGE SCALE GENOMIC DNA]</scope>
</reference>
<dbReference type="Proteomes" id="UP000314986">
    <property type="component" value="Unassembled WGS sequence"/>
</dbReference>
<comment type="caution">
    <text evidence="13">Lacks conserved residue(s) required for the propagation of feature annotation.</text>
</comment>
<dbReference type="InterPro" id="IPR052235">
    <property type="entry name" value="Nephronectin_domain"/>
</dbReference>
<dbReference type="STRING" id="7868.ENSCMIP00000017084"/>
<feature type="domain" description="EGF-like" evidence="14">
    <location>
        <begin position="197"/>
        <end position="235"/>
    </location>
</feature>
<keyword evidence="8" id="KW-0677">Repeat</keyword>
<evidence type="ECO:0000313" key="16">
    <source>
        <dbReference type="Ensembl" id="ENSCMIP00000017084.1"/>
    </source>
</evidence>
<dbReference type="InParanoid" id="A0A4W3I7Y2"/>
<dbReference type="GO" id="GO:0016020">
    <property type="term" value="C:membrane"/>
    <property type="evidence" value="ECO:0007669"/>
    <property type="project" value="InterPro"/>
</dbReference>
<dbReference type="Gene3D" id="2.10.25.10">
    <property type="entry name" value="Laminin"/>
    <property type="match status" value="5"/>
</dbReference>
<dbReference type="FunFam" id="2.10.25.10:FF:000187">
    <property type="entry name" value="nephronectin isoform X1"/>
    <property type="match status" value="1"/>
</dbReference>
<dbReference type="GO" id="GO:0007155">
    <property type="term" value="P:cell adhesion"/>
    <property type="evidence" value="ECO:0007669"/>
    <property type="project" value="UniProtKB-KW"/>
</dbReference>
<name>A0A4W3I7Y2_CALMI</name>
<dbReference type="PROSITE" id="PS01186">
    <property type="entry name" value="EGF_2"/>
    <property type="match status" value="3"/>
</dbReference>
<reference evidence="17" key="1">
    <citation type="journal article" date="2006" name="Science">
        <title>Ancient noncoding elements conserved in the human genome.</title>
        <authorList>
            <person name="Venkatesh B."/>
            <person name="Kirkness E.F."/>
            <person name="Loh Y.H."/>
            <person name="Halpern A.L."/>
            <person name="Lee A.P."/>
            <person name="Johnson J."/>
            <person name="Dandona N."/>
            <person name="Viswanathan L.D."/>
            <person name="Tay A."/>
            <person name="Venter J.C."/>
            <person name="Strausberg R.L."/>
            <person name="Brenner S."/>
        </authorList>
    </citation>
    <scope>NUCLEOTIDE SEQUENCE [LARGE SCALE GENOMIC DNA]</scope>
</reference>
<dbReference type="PROSITE" id="PS01187">
    <property type="entry name" value="EGF_CA"/>
    <property type="match status" value="1"/>
</dbReference>
<dbReference type="CDD" id="cd06263">
    <property type="entry name" value="MAM"/>
    <property type="match status" value="1"/>
</dbReference>
<dbReference type="PROSITE" id="PS00010">
    <property type="entry name" value="ASX_HYDROXYL"/>
    <property type="match status" value="3"/>
</dbReference>
<feature type="domain" description="EGF-like" evidence="14">
    <location>
        <begin position="242"/>
        <end position="282"/>
    </location>
</feature>
<feature type="domain" description="EGF-like" evidence="14">
    <location>
        <begin position="84"/>
        <end position="115"/>
    </location>
</feature>
<dbReference type="GO" id="GO:0030154">
    <property type="term" value="P:cell differentiation"/>
    <property type="evidence" value="ECO:0007669"/>
    <property type="project" value="UniProtKB-KW"/>
</dbReference>
<keyword evidence="7" id="KW-0732">Signal</keyword>
<keyword evidence="9" id="KW-0221">Differentiation</keyword>
<dbReference type="Pfam" id="PF12947">
    <property type="entry name" value="EGF_3"/>
    <property type="match status" value="1"/>
</dbReference>
<evidence type="ECO:0000256" key="7">
    <source>
        <dbReference type="ARBA" id="ARBA00022729"/>
    </source>
</evidence>
<dbReference type="InterPro" id="IPR024731">
    <property type="entry name" value="NELL2-like_EGF"/>
</dbReference>
<comment type="subcellular location">
    <subcellularLocation>
        <location evidence="1">Secreted</location>
        <location evidence="1">Extracellular space</location>
        <location evidence="1">Extracellular matrix</location>
    </subcellularLocation>
</comment>
<dbReference type="GO" id="GO:0005509">
    <property type="term" value="F:calcium ion binding"/>
    <property type="evidence" value="ECO:0007669"/>
    <property type="project" value="InterPro"/>
</dbReference>
<dbReference type="InterPro" id="IPR000742">
    <property type="entry name" value="EGF"/>
</dbReference>
<dbReference type="PROSITE" id="PS50060">
    <property type="entry name" value="MAM_2"/>
    <property type="match status" value="1"/>
</dbReference>
<evidence type="ECO:0000256" key="4">
    <source>
        <dbReference type="ARBA" id="ARBA00022525"/>
    </source>
</evidence>
<evidence type="ECO:0000256" key="6">
    <source>
        <dbReference type="ARBA" id="ARBA00022536"/>
    </source>
</evidence>
<dbReference type="InterPro" id="IPR013320">
    <property type="entry name" value="ConA-like_dom_sf"/>
</dbReference>
<proteinExistence type="inferred from homology"/>